<proteinExistence type="predicted"/>
<organism evidence="1 2">
    <name type="scientific">Allacma fusca</name>
    <dbReference type="NCBI Taxonomy" id="39272"/>
    <lineage>
        <taxon>Eukaryota</taxon>
        <taxon>Metazoa</taxon>
        <taxon>Ecdysozoa</taxon>
        <taxon>Arthropoda</taxon>
        <taxon>Hexapoda</taxon>
        <taxon>Collembola</taxon>
        <taxon>Symphypleona</taxon>
        <taxon>Sminthuridae</taxon>
        <taxon>Allacma</taxon>
    </lineage>
</organism>
<name>A0A8J2MB54_9HEXA</name>
<comment type="caution">
    <text evidence="1">The sequence shown here is derived from an EMBL/GenBank/DDBJ whole genome shotgun (WGS) entry which is preliminary data.</text>
</comment>
<dbReference type="AlphaFoldDB" id="A0A8J2MB54"/>
<gene>
    <name evidence="1" type="ORF">AFUS01_LOCUS44696</name>
</gene>
<reference evidence="1" key="1">
    <citation type="submission" date="2021-06" db="EMBL/GenBank/DDBJ databases">
        <authorList>
            <person name="Hodson N. C."/>
            <person name="Mongue J. A."/>
            <person name="Jaron S. K."/>
        </authorList>
    </citation>
    <scope>NUCLEOTIDE SEQUENCE</scope>
</reference>
<keyword evidence="2" id="KW-1185">Reference proteome</keyword>
<dbReference type="EMBL" id="CAJVCH010570587">
    <property type="protein sequence ID" value="CAG7835310.1"/>
    <property type="molecule type" value="Genomic_DNA"/>
</dbReference>
<protein>
    <submittedName>
        <fullName evidence="1">Uncharacterized protein</fullName>
    </submittedName>
</protein>
<dbReference type="Proteomes" id="UP000708208">
    <property type="component" value="Unassembled WGS sequence"/>
</dbReference>
<accession>A0A8J2MB54</accession>
<sequence length="136" mass="15784">MRPSNPEEEKRILSPGGILHCSQICVSLLTNLAIRFDVIDQEEMDKFANIFPQMKNMKFFLFHGNVETPYKVKLSYIQDLIRLPKILLFELCFCDMEDIDGMEQFRDSNIDLENKLGVTPHMLFIGKISELNIPCN</sequence>
<evidence type="ECO:0000313" key="1">
    <source>
        <dbReference type="EMBL" id="CAG7835310.1"/>
    </source>
</evidence>
<evidence type="ECO:0000313" key="2">
    <source>
        <dbReference type="Proteomes" id="UP000708208"/>
    </source>
</evidence>